<gene>
    <name evidence="4" type="ORF">Natoc_3266</name>
</gene>
<dbReference type="InterPro" id="IPR014729">
    <property type="entry name" value="Rossmann-like_a/b/a_fold"/>
</dbReference>
<dbReference type="GeneID" id="14403653"/>
<feature type="domain" description="Phosphoadenosine phosphosulphate reductase" evidence="3">
    <location>
        <begin position="34"/>
        <end position="213"/>
    </location>
</feature>
<evidence type="ECO:0000313" key="4">
    <source>
        <dbReference type="EMBL" id="AGB39004.1"/>
    </source>
</evidence>
<dbReference type="OrthoDB" id="5817at2157"/>
<name>L0K3S7_9EURY</name>
<organism evidence="4 5">
    <name type="scientific">Natronococcus occultus SP4</name>
    <dbReference type="NCBI Taxonomy" id="694430"/>
    <lineage>
        <taxon>Archaea</taxon>
        <taxon>Methanobacteriati</taxon>
        <taxon>Methanobacteriota</taxon>
        <taxon>Stenosarchaea group</taxon>
        <taxon>Halobacteria</taxon>
        <taxon>Halobacteriales</taxon>
        <taxon>Natrialbaceae</taxon>
        <taxon>Natronococcus</taxon>
    </lineage>
</organism>
<comment type="pathway">
    <text evidence="2">Sulfur metabolism; hydrogen sulfide biosynthesis; sulfite from sulfate.</text>
</comment>
<evidence type="ECO:0000256" key="1">
    <source>
        <dbReference type="ARBA" id="ARBA00009732"/>
    </source>
</evidence>
<dbReference type="eggNOG" id="arCOG00124">
    <property type="taxonomic scope" value="Archaea"/>
</dbReference>
<evidence type="ECO:0000256" key="2">
    <source>
        <dbReference type="ARBA" id="ARBA00024327"/>
    </source>
</evidence>
<dbReference type="PANTHER" id="PTHR46509">
    <property type="entry name" value="PHOSPHOADENOSINE PHOSPHOSULFATE REDUCTASE"/>
    <property type="match status" value="1"/>
</dbReference>
<protein>
    <submittedName>
        <fullName evidence="4">PAPS reductase/FAD synthetase family protein</fullName>
    </submittedName>
</protein>
<dbReference type="Gene3D" id="3.40.50.620">
    <property type="entry name" value="HUPs"/>
    <property type="match status" value="1"/>
</dbReference>
<dbReference type="SUPFAM" id="SSF52402">
    <property type="entry name" value="Adenine nucleotide alpha hydrolases-like"/>
    <property type="match status" value="1"/>
</dbReference>
<dbReference type="Pfam" id="PF01507">
    <property type="entry name" value="PAPS_reduct"/>
    <property type="match status" value="1"/>
</dbReference>
<dbReference type="STRING" id="694430.Natoc_3266"/>
<evidence type="ECO:0000259" key="3">
    <source>
        <dbReference type="Pfam" id="PF01507"/>
    </source>
</evidence>
<sequence length="239" mass="27483">MSIEIDIESASLDEKLDKSLDVLEETWSKFDDPTFTCSFGKDSNAVLDLLARSDADLESDVTLSFLDHGNHFEATWGMKEALEDRYGVTFETYEPDSSYEELVAEHGPRVNQRKPDLCCQTLKSAPMERMVDGYDGWITGYRMDEGLDDGEGEGSYEWRKHLDYFEEKEAVTRINPIVHWTTEDVWEYHERRDIPYNDLYDEGFECLGCKQCTLDGDPLFAYDSIRRVGDGTEPEEASD</sequence>
<keyword evidence="5" id="KW-1185">Reference proteome</keyword>
<accession>L0K3S7</accession>
<dbReference type="KEGG" id="nou:Natoc_3266"/>
<dbReference type="PANTHER" id="PTHR46509:SF1">
    <property type="entry name" value="PHOSPHOADENOSINE PHOSPHOSULFATE REDUCTASE"/>
    <property type="match status" value="1"/>
</dbReference>
<evidence type="ECO:0000313" key="5">
    <source>
        <dbReference type="Proteomes" id="UP000010878"/>
    </source>
</evidence>
<dbReference type="Proteomes" id="UP000010878">
    <property type="component" value="Chromosome"/>
</dbReference>
<dbReference type="GO" id="GO:0005737">
    <property type="term" value="C:cytoplasm"/>
    <property type="evidence" value="ECO:0007669"/>
    <property type="project" value="TreeGrafter"/>
</dbReference>
<dbReference type="GO" id="GO:0004604">
    <property type="term" value="F:phosphoadenylyl-sulfate reductase (thioredoxin) activity"/>
    <property type="evidence" value="ECO:0007669"/>
    <property type="project" value="TreeGrafter"/>
</dbReference>
<reference evidence="4 5" key="1">
    <citation type="submission" date="2012-11" db="EMBL/GenBank/DDBJ databases">
        <title>FINISHED of Natronococcus occultus SP4, DSM 3396.</title>
        <authorList>
            <consortium name="DOE Joint Genome Institute"/>
            <person name="Eisen J."/>
            <person name="Huntemann M."/>
            <person name="Wei C.-L."/>
            <person name="Han J."/>
            <person name="Detter J.C."/>
            <person name="Han C."/>
            <person name="Tapia R."/>
            <person name="Chen A."/>
            <person name="Kyrpides N."/>
            <person name="Mavromatis K."/>
            <person name="Markowitz V."/>
            <person name="Szeto E."/>
            <person name="Ivanova N."/>
            <person name="Mikhailova N."/>
            <person name="Ovchinnikova G."/>
            <person name="Pagani I."/>
            <person name="Pati A."/>
            <person name="Goodwin L."/>
            <person name="Nordberg H.P."/>
            <person name="Cantor M.N."/>
            <person name="Hua S.X."/>
            <person name="Woyke T."/>
            <person name="Eisen J."/>
            <person name="Klenk H.-P."/>
            <person name="Klenk H.-P."/>
        </authorList>
    </citation>
    <scope>NUCLEOTIDE SEQUENCE [LARGE SCALE GENOMIC DNA]</scope>
    <source>
        <strain evidence="4 5">SP4</strain>
    </source>
</reference>
<dbReference type="GO" id="GO:0019379">
    <property type="term" value="P:sulfate assimilation, phosphoadenylyl sulfate reduction by phosphoadenylyl-sulfate reductase (thioredoxin)"/>
    <property type="evidence" value="ECO:0007669"/>
    <property type="project" value="TreeGrafter"/>
</dbReference>
<dbReference type="InterPro" id="IPR002500">
    <property type="entry name" value="PAPS_reduct_dom"/>
</dbReference>
<dbReference type="RefSeq" id="WP_015322443.1">
    <property type="nucleotide sequence ID" value="NC_019974.1"/>
</dbReference>
<proteinExistence type="inferred from homology"/>
<comment type="similarity">
    <text evidence="1">Belongs to the PAPS reductase family. CysH subfamily.</text>
</comment>
<dbReference type="HOGENOM" id="CLU_044089_2_0_2"/>
<dbReference type="AlphaFoldDB" id="L0K3S7"/>
<dbReference type="EMBL" id="CP003929">
    <property type="protein sequence ID" value="AGB39004.1"/>
    <property type="molecule type" value="Genomic_DNA"/>
</dbReference>